<dbReference type="OrthoDB" id="833207at2"/>
<reference evidence="5 6" key="2">
    <citation type="submission" date="2016-01" db="EMBL/GenBank/DDBJ databases">
        <title>Microcella alkaliphila JAM AC0309 whole genome shotgun sequence.</title>
        <authorList>
            <person name="Kurata A."/>
            <person name="Hirose Y."/>
            <person name="Kishimoto N."/>
            <person name="Kobayashi T."/>
        </authorList>
    </citation>
    <scope>NUCLEOTIDE SEQUENCE [LARGE SCALE GENOMIC DNA]</scope>
    <source>
        <strain evidence="5 6">JAM AC0309</strain>
    </source>
</reference>
<dbReference type="Gene3D" id="3.50.50.60">
    <property type="entry name" value="FAD/NAD(P)-binding domain"/>
    <property type="match status" value="2"/>
</dbReference>
<dbReference type="AlphaFoldDB" id="A0A0U5BHJ2"/>
<dbReference type="Gene3D" id="3.90.660.50">
    <property type="match status" value="1"/>
</dbReference>
<dbReference type="Pfam" id="PF01593">
    <property type="entry name" value="Amino_oxidase"/>
    <property type="match status" value="1"/>
</dbReference>
<evidence type="ECO:0000313" key="6">
    <source>
        <dbReference type="Proteomes" id="UP000218965"/>
    </source>
</evidence>
<dbReference type="SUPFAM" id="SSF51905">
    <property type="entry name" value="FAD/NAD(P)-binding domain"/>
    <property type="match status" value="1"/>
</dbReference>
<accession>A0A0U5BHJ2</accession>
<dbReference type="InterPro" id="IPR002937">
    <property type="entry name" value="Amino_oxidase"/>
</dbReference>
<dbReference type="PANTHER" id="PTHR10668:SF105">
    <property type="entry name" value="DEHYDROGENASE-RELATED"/>
    <property type="match status" value="1"/>
</dbReference>
<gene>
    <name evidence="5" type="ORF">MalAC0309_1742</name>
</gene>
<reference evidence="6" key="1">
    <citation type="submission" date="2015-12" db="EMBL/GenBank/DDBJ databases">
        <authorList>
            <person name="Shamseldin A."/>
            <person name="Moawad H."/>
            <person name="Abd El-Rahim W.M."/>
            <person name="Sadowsky M.J."/>
        </authorList>
    </citation>
    <scope>NUCLEOTIDE SEQUENCE [LARGE SCALE GENOMIC DNA]</scope>
    <source>
        <strain evidence="6">JAM AC0309</strain>
    </source>
</reference>
<feature type="domain" description="Amine oxidase" evidence="4">
    <location>
        <begin position="19"/>
        <end position="472"/>
    </location>
</feature>
<evidence type="ECO:0000259" key="4">
    <source>
        <dbReference type="Pfam" id="PF01593"/>
    </source>
</evidence>
<dbReference type="Proteomes" id="UP000218965">
    <property type="component" value="Chromosome"/>
</dbReference>
<dbReference type="GO" id="GO:0016491">
    <property type="term" value="F:oxidoreductase activity"/>
    <property type="evidence" value="ECO:0007669"/>
    <property type="project" value="InterPro"/>
</dbReference>
<proteinExistence type="predicted"/>
<dbReference type="InterPro" id="IPR036188">
    <property type="entry name" value="FAD/NAD-bd_sf"/>
</dbReference>
<comment type="subunit">
    <text evidence="2">Interacts with COX5B; this interaction may contribute to localize PYROXD2 to the inner face of the inner mitochondrial membrane.</text>
</comment>
<dbReference type="EMBL" id="AP017315">
    <property type="protein sequence ID" value="BAU32590.1"/>
    <property type="molecule type" value="Genomic_DNA"/>
</dbReference>
<evidence type="ECO:0000256" key="3">
    <source>
        <dbReference type="ARBA" id="ARBA00040298"/>
    </source>
</evidence>
<organism evidence="5 6">
    <name type="scientific">Microcella alkaliphila</name>
    <dbReference type="NCBI Taxonomy" id="279828"/>
    <lineage>
        <taxon>Bacteria</taxon>
        <taxon>Bacillati</taxon>
        <taxon>Actinomycetota</taxon>
        <taxon>Actinomycetes</taxon>
        <taxon>Micrococcales</taxon>
        <taxon>Microbacteriaceae</taxon>
        <taxon>Microcella</taxon>
    </lineage>
</organism>
<evidence type="ECO:0000313" key="5">
    <source>
        <dbReference type="EMBL" id="BAU32590.1"/>
    </source>
</evidence>
<sequence length="511" mass="53710">MAFSRDTHTAVVVGSGPNGLAAAVLLARAGVRVTVFERADTVGGGARTGELTLPGFRHDLGSAVHPLAVASGFFRKFELHKRVDLITPDISYAHPLDDRPAGIAFRSLEDTADRLDETGIPLPGGGFAAGDGNAWHALFEPLVERAREVAQFTGSSLLRIPAHPVTTGMFGVRALEQGSPAWNLRFRDAVAPALFAGVAAHSVRPMPSLATAGTALALATAAHAGGWPIPRGGSQSIVDALVADLVAHGGEVVADHPVRSLTELPPADAVLLDVTPRALVELAGGALPSWFARRMLAYRHGDAVAKVDFALSGPVPWRDPELRSAPTLHLGGTREEIAAAERDVAQGRHSSNPYVLVSQPSIVDDSRAPNGQHVLWTYTHVPHGSTVDQTEAITRQVERFAPGFRDVIRASAGFSAVEMERQNPNYVGGDIATGAATLWQLAARPRLAVDPWRTPLPGVYLCSSATPPGPGVHGLAGAYAARSALRNEFGVRELPHLGVAGSAIDLTEGTH</sequence>
<dbReference type="PANTHER" id="PTHR10668">
    <property type="entry name" value="PHYTOENE DEHYDROGENASE"/>
    <property type="match status" value="1"/>
</dbReference>
<dbReference type="RefSeq" id="WP_096421886.1">
    <property type="nucleotide sequence ID" value="NZ_AP017315.1"/>
</dbReference>
<comment type="function">
    <text evidence="1">Probable oxidoreductase that may play a role as regulator of mitochondrial function.</text>
</comment>
<evidence type="ECO:0000256" key="1">
    <source>
        <dbReference type="ARBA" id="ARBA00037217"/>
    </source>
</evidence>
<protein>
    <recommendedName>
        <fullName evidence="3">Pyridine nucleotide-disulfide oxidoreductase domain-containing protein 2</fullName>
    </recommendedName>
</protein>
<evidence type="ECO:0000256" key="2">
    <source>
        <dbReference type="ARBA" id="ARBA00038825"/>
    </source>
</evidence>
<name>A0A0U5BHJ2_9MICO</name>
<dbReference type="PRINTS" id="PR00419">
    <property type="entry name" value="ADXRDTASE"/>
</dbReference>
<dbReference type="KEGG" id="malk:MalAC0309_1742"/>